<sequence length="440" mass="46757">MGVLEGNGGGKLSTTTPSSGVLASSRSLSVFSASARVRCVAVSLSLISALSSLCCVSAGRRGWLALSPSLALGPLLLSALFRCASLGCEFAHRPPLGPPGRAWRAPLPSALSSLSPLLFSLSVFSLLLLPLLRLPRGGCTQGGSLGGSSLLPSLRPLFTLSRSCGVSFLSLFSLLLLSISMLSPLLLTSLPLSFLLLSHLSLTCLSLCYSFLHLSYTQPLSPFVLPFSSIRSHRLSLFSLSSSLIISSPSRLILSSSPRSSNTLSLLPPLLPDSSLVHSISPSLLTSLLSLHLFLSLSHSFSSHLPFLPHHHSLLLYPYTCSLLSLPSISSLYSSSNTSVSCLSLLLLYLSHSRDLQSPSCLIPSLRRLFSLYPSPSPFFSSISLSSFIIHTPNLSLLPLASLILLVLSLSISALSLSRTPLSPILYPLLHSSHLTDQYS</sequence>
<feature type="region of interest" description="Disordered" evidence="1">
    <location>
        <begin position="1"/>
        <end position="21"/>
    </location>
</feature>
<dbReference type="AlphaFoldDB" id="A0A3R7P713"/>
<feature type="transmembrane region" description="Helical" evidence="2">
    <location>
        <begin position="396"/>
        <end position="417"/>
    </location>
</feature>
<dbReference type="Proteomes" id="UP000283509">
    <property type="component" value="Unassembled WGS sequence"/>
</dbReference>
<evidence type="ECO:0000256" key="2">
    <source>
        <dbReference type="SAM" id="Phobius"/>
    </source>
</evidence>
<name>A0A3R7P713_PENVA</name>
<keyword evidence="4" id="KW-1185">Reference proteome</keyword>
<proteinExistence type="predicted"/>
<protein>
    <submittedName>
        <fullName evidence="3">Uncharacterized protein</fullName>
    </submittedName>
</protein>
<dbReference type="EMBL" id="QCYY01003560">
    <property type="protein sequence ID" value="ROT62726.1"/>
    <property type="molecule type" value="Genomic_DNA"/>
</dbReference>
<evidence type="ECO:0000313" key="3">
    <source>
        <dbReference type="EMBL" id="ROT62726.1"/>
    </source>
</evidence>
<keyword evidence="2" id="KW-0472">Membrane</keyword>
<keyword evidence="2" id="KW-0812">Transmembrane</keyword>
<evidence type="ECO:0000256" key="1">
    <source>
        <dbReference type="SAM" id="MobiDB-lite"/>
    </source>
</evidence>
<reference evidence="3 4" key="1">
    <citation type="submission" date="2018-04" db="EMBL/GenBank/DDBJ databases">
        <authorList>
            <person name="Zhang X."/>
            <person name="Yuan J."/>
            <person name="Li F."/>
            <person name="Xiang J."/>
        </authorList>
    </citation>
    <scope>NUCLEOTIDE SEQUENCE [LARGE SCALE GENOMIC DNA]</scope>
    <source>
        <tissue evidence="3">Muscle</tissue>
    </source>
</reference>
<feature type="transmembrane region" description="Helical" evidence="2">
    <location>
        <begin position="192"/>
        <end position="214"/>
    </location>
</feature>
<comment type="caution">
    <text evidence="3">The sequence shown here is derived from an EMBL/GenBank/DDBJ whole genome shotgun (WGS) entry which is preliminary data.</text>
</comment>
<organism evidence="3 4">
    <name type="scientific">Penaeus vannamei</name>
    <name type="common">Whiteleg shrimp</name>
    <name type="synonym">Litopenaeus vannamei</name>
    <dbReference type="NCBI Taxonomy" id="6689"/>
    <lineage>
        <taxon>Eukaryota</taxon>
        <taxon>Metazoa</taxon>
        <taxon>Ecdysozoa</taxon>
        <taxon>Arthropoda</taxon>
        <taxon>Crustacea</taxon>
        <taxon>Multicrustacea</taxon>
        <taxon>Malacostraca</taxon>
        <taxon>Eumalacostraca</taxon>
        <taxon>Eucarida</taxon>
        <taxon>Decapoda</taxon>
        <taxon>Dendrobranchiata</taxon>
        <taxon>Penaeoidea</taxon>
        <taxon>Penaeidae</taxon>
        <taxon>Penaeus</taxon>
    </lineage>
</organism>
<feature type="compositionally biased region" description="Gly residues" evidence="1">
    <location>
        <begin position="1"/>
        <end position="11"/>
    </location>
</feature>
<keyword evidence="2" id="KW-1133">Transmembrane helix</keyword>
<accession>A0A3R7P713</accession>
<gene>
    <name evidence="3" type="ORF">C7M84_019441</name>
</gene>
<feature type="transmembrane region" description="Helical" evidence="2">
    <location>
        <begin position="107"/>
        <end position="129"/>
    </location>
</feature>
<feature type="transmembrane region" description="Helical" evidence="2">
    <location>
        <begin position="164"/>
        <end position="186"/>
    </location>
</feature>
<reference evidence="3 4" key="2">
    <citation type="submission" date="2019-01" db="EMBL/GenBank/DDBJ databases">
        <title>The decoding of complex shrimp genome reveals the adaptation for benthos swimmer, frequently molting mechanism and breeding impact on genome.</title>
        <authorList>
            <person name="Sun Y."/>
            <person name="Gao Y."/>
            <person name="Yu Y."/>
        </authorList>
    </citation>
    <scope>NUCLEOTIDE SEQUENCE [LARGE SCALE GENOMIC DNA]</scope>
    <source>
        <tissue evidence="3">Muscle</tissue>
    </source>
</reference>
<evidence type="ECO:0000313" key="4">
    <source>
        <dbReference type="Proteomes" id="UP000283509"/>
    </source>
</evidence>